<dbReference type="EMBL" id="KN832897">
    <property type="protein sequence ID" value="KIM93285.1"/>
    <property type="molecule type" value="Genomic_DNA"/>
</dbReference>
<dbReference type="Gene3D" id="3.40.50.720">
    <property type="entry name" value="NAD(P)-binding Rossmann-like Domain"/>
    <property type="match status" value="1"/>
</dbReference>
<name>A0A0C3GAS0_OIDMZ</name>
<evidence type="ECO:0000313" key="2">
    <source>
        <dbReference type="Proteomes" id="UP000054321"/>
    </source>
</evidence>
<keyword evidence="2" id="KW-1185">Reference proteome</keyword>
<sequence>MNEYADQFAVTTEILAEWLAEGKLKRSETIIKGGLAVAEEALAGANTGKLLVQDKEEN</sequence>
<protein>
    <recommendedName>
        <fullName evidence="3">Alcohol dehydrogenase-like C-terminal domain-containing protein</fullName>
    </recommendedName>
</protein>
<dbReference type="OrthoDB" id="809632at2759"/>
<dbReference type="Gene3D" id="3.90.180.10">
    <property type="entry name" value="Medium-chain alcohol dehydrogenases, catalytic domain"/>
    <property type="match status" value="1"/>
</dbReference>
<dbReference type="InParanoid" id="A0A0C3GAS0"/>
<gene>
    <name evidence="1" type="ORF">OIDMADRAFT_61782</name>
</gene>
<evidence type="ECO:0008006" key="3">
    <source>
        <dbReference type="Google" id="ProtNLM"/>
    </source>
</evidence>
<dbReference type="Proteomes" id="UP000054321">
    <property type="component" value="Unassembled WGS sequence"/>
</dbReference>
<accession>A0A0C3GAS0</accession>
<organism evidence="1 2">
    <name type="scientific">Oidiodendron maius (strain Zn)</name>
    <dbReference type="NCBI Taxonomy" id="913774"/>
    <lineage>
        <taxon>Eukaryota</taxon>
        <taxon>Fungi</taxon>
        <taxon>Dikarya</taxon>
        <taxon>Ascomycota</taxon>
        <taxon>Pezizomycotina</taxon>
        <taxon>Leotiomycetes</taxon>
        <taxon>Leotiomycetes incertae sedis</taxon>
        <taxon>Myxotrichaceae</taxon>
        <taxon>Oidiodendron</taxon>
    </lineage>
</organism>
<reference evidence="1 2" key="1">
    <citation type="submission" date="2014-04" db="EMBL/GenBank/DDBJ databases">
        <authorList>
            <consortium name="DOE Joint Genome Institute"/>
            <person name="Kuo A."/>
            <person name="Martino E."/>
            <person name="Perotto S."/>
            <person name="Kohler A."/>
            <person name="Nagy L.G."/>
            <person name="Floudas D."/>
            <person name="Copeland A."/>
            <person name="Barry K.W."/>
            <person name="Cichocki N."/>
            <person name="Veneault-Fourrey C."/>
            <person name="LaButti K."/>
            <person name="Lindquist E.A."/>
            <person name="Lipzen A."/>
            <person name="Lundell T."/>
            <person name="Morin E."/>
            <person name="Murat C."/>
            <person name="Sun H."/>
            <person name="Tunlid A."/>
            <person name="Henrissat B."/>
            <person name="Grigoriev I.V."/>
            <person name="Hibbett D.S."/>
            <person name="Martin F."/>
            <person name="Nordberg H.P."/>
            <person name="Cantor M.N."/>
            <person name="Hua S.X."/>
        </authorList>
    </citation>
    <scope>NUCLEOTIDE SEQUENCE [LARGE SCALE GENOMIC DNA]</scope>
    <source>
        <strain evidence="1 2">Zn</strain>
    </source>
</reference>
<dbReference type="AlphaFoldDB" id="A0A0C3GAS0"/>
<proteinExistence type="predicted"/>
<reference evidence="2" key="2">
    <citation type="submission" date="2015-01" db="EMBL/GenBank/DDBJ databases">
        <title>Evolutionary Origins and Diversification of the Mycorrhizal Mutualists.</title>
        <authorList>
            <consortium name="DOE Joint Genome Institute"/>
            <consortium name="Mycorrhizal Genomics Consortium"/>
            <person name="Kohler A."/>
            <person name="Kuo A."/>
            <person name="Nagy L.G."/>
            <person name="Floudas D."/>
            <person name="Copeland A."/>
            <person name="Barry K.W."/>
            <person name="Cichocki N."/>
            <person name="Veneault-Fourrey C."/>
            <person name="LaButti K."/>
            <person name="Lindquist E.A."/>
            <person name="Lipzen A."/>
            <person name="Lundell T."/>
            <person name="Morin E."/>
            <person name="Murat C."/>
            <person name="Riley R."/>
            <person name="Ohm R."/>
            <person name="Sun H."/>
            <person name="Tunlid A."/>
            <person name="Henrissat B."/>
            <person name="Grigoriev I.V."/>
            <person name="Hibbett D.S."/>
            <person name="Martin F."/>
        </authorList>
    </citation>
    <scope>NUCLEOTIDE SEQUENCE [LARGE SCALE GENOMIC DNA]</scope>
    <source>
        <strain evidence="2">Zn</strain>
    </source>
</reference>
<evidence type="ECO:0000313" key="1">
    <source>
        <dbReference type="EMBL" id="KIM93285.1"/>
    </source>
</evidence>
<dbReference type="HOGENOM" id="CLU_2979699_0_0_1"/>